<dbReference type="InterPro" id="IPR003656">
    <property type="entry name" value="Znf_BED"/>
</dbReference>
<evidence type="ECO:0000256" key="4">
    <source>
        <dbReference type="PROSITE-ProRule" id="PRU00027"/>
    </source>
</evidence>
<keyword evidence="1" id="KW-0479">Metal-binding</keyword>
<keyword evidence="3" id="KW-0862">Zinc</keyword>
<dbReference type="GO" id="GO:0008270">
    <property type="term" value="F:zinc ion binding"/>
    <property type="evidence" value="ECO:0007669"/>
    <property type="project" value="UniProtKB-KW"/>
</dbReference>
<keyword evidence="2 4" id="KW-0863">Zinc-finger</keyword>
<reference evidence="6 7" key="1">
    <citation type="submission" date="2018-10" db="EMBL/GenBank/DDBJ databases">
        <title>A high-quality apple genome assembly.</title>
        <authorList>
            <person name="Hu J."/>
        </authorList>
    </citation>
    <scope>NUCLEOTIDE SEQUENCE [LARGE SCALE GENOMIC DNA]</scope>
    <source>
        <strain evidence="7">cv. HFTH1</strain>
        <tissue evidence="6">Young leaf</tissue>
    </source>
</reference>
<sequence>MRKMNHPDNHANANVNLVENVENDHGTLWKYVKKLERVENGRGGSVFQCNYCQKIFKGSYSRVKFHLLKVSGNGIVSCNKVTDEALAEMKKLARE</sequence>
<evidence type="ECO:0000256" key="2">
    <source>
        <dbReference type="ARBA" id="ARBA00022771"/>
    </source>
</evidence>
<evidence type="ECO:0000313" key="7">
    <source>
        <dbReference type="Proteomes" id="UP000290289"/>
    </source>
</evidence>
<dbReference type="Pfam" id="PF02892">
    <property type="entry name" value="zf-BED"/>
    <property type="match status" value="1"/>
</dbReference>
<evidence type="ECO:0000256" key="1">
    <source>
        <dbReference type="ARBA" id="ARBA00022723"/>
    </source>
</evidence>
<feature type="domain" description="BED-type" evidence="5">
    <location>
        <begin position="23"/>
        <end position="85"/>
    </location>
</feature>
<keyword evidence="7" id="KW-1185">Reference proteome</keyword>
<dbReference type="PROSITE" id="PS50808">
    <property type="entry name" value="ZF_BED"/>
    <property type="match status" value="1"/>
</dbReference>
<dbReference type="AlphaFoldDB" id="A0A498K9B8"/>
<organism evidence="6 7">
    <name type="scientific">Malus domestica</name>
    <name type="common">Apple</name>
    <name type="synonym">Pyrus malus</name>
    <dbReference type="NCBI Taxonomy" id="3750"/>
    <lineage>
        <taxon>Eukaryota</taxon>
        <taxon>Viridiplantae</taxon>
        <taxon>Streptophyta</taxon>
        <taxon>Embryophyta</taxon>
        <taxon>Tracheophyta</taxon>
        <taxon>Spermatophyta</taxon>
        <taxon>Magnoliopsida</taxon>
        <taxon>eudicotyledons</taxon>
        <taxon>Gunneridae</taxon>
        <taxon>Pentapetalae</taxon>
        <taxon>rosids</taxon>
        <taxon>fabids</taxon>
        <taxon>Rosales</taxon>
        <taxon>Rosaceae</taxon>
        <taxon>Amygdaloideae</taxon>
        <taxon>Maleae</taxon>
        <taxon>Malus</taxon>
    </lineage>
</organism>
<name>A0A498K9B8_MALDO</name>
<evidence type="ECO:0000259" key="5">
    <source>
        <dbReference type="PROSITE" id="PS50808"/>
    </source>
</evidence>
<dbReference type="GO" id="GO:0003677">
    <property type="term" value="F:DNA binding"/>
    <property type="evidence" value="ECO:0007669"/>
    <property type="project" value="InterPro"/>
</dbReference>
<protein>
    <recommendedName>
        <fullName evidence="5">BED-type domain-containing protein</fullName>
    </recommendedName>
</protein>
<accession>A0A498K9B8</accession>
<dbReference type="STRING" id="3750.A0A498K9B8"/>
<dbReference type="EMBL" id="RDQH01000329">
    <property type="protein sequence ID" value="RXI04028.1"/>
    <property type="molecule type" value="Genomic_DNA"/>
</dbReference>
<dbReference type="Proteomes" id="UP000290289">
    <property type="component" value="Chromosome 3"/>
</dbReference>
<evidence type="ECO:0000313" key="6">
    <source>
        <dbReference type="EMBL" id="RXI04028.1"/>
    </source>
</evidence>
<evidence type="ECO:0000256" key="3">
    <source>
        <dbReference type="ARBA" id="ARBA00022833"/>
    </source>
</evidence>
<proteinExistence type="predicted"/>
<comment type="caution">
    <text evidence="6">The sequence shown here is derived from an EMBL/GenBank/DDBJ whole genome shotgun (WGS) entry which is preliminary data.</text>
</comment>
<gene>
    <name evidence="6" type="ORF">DVH24_038302</name>
</gene>